<name>A0A6J6W607_9ZZZZ</name>
<sequence>MGDGIARNRYGIAHSIAWLRSENRDPGTLGHDGELVDGVGTLQVGGHQQRLMPLRLHPRR</sequence>
<accession>A0A6J6W607</accession>
<dbReference type="EMBL" id="CAEZZX010000092">
    <property type="protein sequence ID" value="CAB4778553.1"/>
    <property type="molecule type" value="Genomic_DNA"/>
</dbReference>
<proteinExistence type="predicted"/>
<dbReference type="AlphaFoldDB" id="A0A6J6W607"/>
<gene>
    <name evidence="1" type="ORF">UFOPK2938_00563</name>
</gene>
<organism evidence="1">
    <name type="scientific">freshwater metagenome</name>
    <dbReference type="NCBI Taxonomy" id="449393"/>
    <lineage>
        <taxon>unclassified sequences</taxon>
        <taxon>metagenomes</taxon>
        <taxon>ecological metagenomes</taxon>
    </lineage>
</organism>
<protein>
    <submittedName>
        <fullName evidence="1">Unannotated protein</fullName>
    </submittedName>
</protein>
<reference evidence="1" key="1">
    <citation type="submission" date="2020-05" db="EMBL/GenBank/DDBJ databases">
        <authorList>
            <person name="Chiriac C."/>
            <person name="Salcher M."/>
            <person name="Ghai R."/>
            <person name="Kavagutti S V."/>
        </authorList>
    </citation>
    <scope>NUCLEOTIDE SEQUENCE</scope>
</reference>
<evidence type="ECO:0000313" key="1">
    <source>
        <dbReference type="EMBL" id="CAB4778553.1"/>
    </source>
</evidence>